<dbReference type="Pfam" id="PF07963">
    <property type="entry name" value="N_methyl"/>
    <property type="match status" value="1"/>
</dbReference>
<dbReference type="NCBIfam" id="TIGR02532">
    <property type="entry name" value="IV_pilin_GFxxxE"/>
    <property type="match status" value="1"/>
</dbReference>
<evidence type="ECO:0000313" key="2">
    <source>
        <dbReference type="EMBL" id="VAX35345.1"/>
    </source>
</evidence>
<keyword evidence="1" id="KW-1133">Transmembrane helix</keyword>
<gene>
    <name evidence="2" type="ORF">MNBD_UNCLBAC01-28</name>
</gene>
<proteinExistence type="predicted"/>
<organism evidence="2">
    <name type="scientific">hydrothermal vent metagenome</name>
    <dbReference type="NCBI Taxonomy" id="652676"/>
    <lineage>
        <taxon>unclassified sequences</taxon>
        <taxon>metagenomes</taxon>
        <taxon>ecological metagenomes</taxon>
    </lineage>
</organism>
<sequence length="133" mass="15264">MTLRTGNKQGFTFIEIMVALIILSVGLVTILKAFVTSVDRMSHLTNRLYATTLLDNHIVSIQRTLRAHNTLPLSLEDERMMTGAKETLFRPKLNISEIADFNEIFKLEVLLTWQEGHNLRQLSRSAYLVDFNE</sequence>
<reference evidence="2" key="1">
    <citation type="submission" date="2018-06" db="EMBL/GenBank/DDBJ databases">
        <authorList>
            <person name="Zhirakovskaya E."/>
        </authorList>
    </citation>
    <scope>NUCLEOTIDE SEQUENCE</scope>
</reference>
<keyword evidence="1" id="KW-0812">Transmembrane</keyword>
<feature type="transmembrane region" description="Helical" evidence="1">
    <location>
        <begin position="12"/>
        <end position="35"/>
    </location>
</feature>
<accession>A0A3B1DU20</accession>
<name>A0A3B1DU20_9ZZZZ</name>
<keyword evidence="1" id="KW-0472">Membrane</keyword>
<evidence type="ECO:0000256" key="1">
    <source>
        <dbReference type="SAM" id="Phobius"/>
    </source>
</evidence>
<dbReference type="EMBL" id="UOGJ01000046">
    <property type="protein sequence ID" value="VAX35345.1"/>
    <property type="molecule type" value="Genomic_DNA"/>
</dbReference>
<protein>
    <recommendedName>
        <fullName evidence="3">Type II secretion system protein GspI C-terminal domain-containing protein</fullName>
    </recommendedName>
</protein>
<evidence type="ECO:0008006" key="3">
    <source>
        <dbReference type="Google" id="ProtNLM"/>
    </source>
</evidence>
<dbReference type="AlphaFoldDB" id="A0A3B1DU20"/>
<dbReference type="InterPro" id="IPR012902">
    <property type="entry name" value="N_methyl_site"/>
</dbReference>